<feature type="coiled-coil region" evidence="1">
    <location>
        <begin position="1"/>
        <end position="57"/>
    </location>
</feature>
<evidence type="ECO:0000256" key="1">
    <source>
        <dbReference type="SAM" id="Coils"/>
    </source>
</evidence>
<evidence type="ECO:0000256" key="2">
    <source>
        <dbReference type="SAM" id="MobiDB-lite"/>
    </source>
</evidence>
<dbReference type="AlphaFoldDB" id="A0A433DGQ9"/>
<dbReference type="Proteomes" id="UP000268093">
    <property type="component" value="Unassembled WGS sequence"/>
</dbReference>
<evidence type="ECO:0000313" key="3">
    <source>
        <dbReference type="EMBL" id="RUP49965.1"/>
    </source>
</evidence>
<protein>
    <submittedName>
        <fullName evidence="3">Uncharacterized protein</fullName>
    </submittedName>
</protein>
<sequence length="335" mass="37853">MSSWLAKLKERNAEVSRLKKENAYLARLLCKKRDTEIALLQKRNERLTKLLHVLTEEDIEAENFEAEHQEAKVIEVEDSEVEDSEAEDPETEDLETEDPGTEDPETEDPETDTEGMAQEDDPKAYEMEECTSETEASDSEDGELEAAKIGHPLPFLTIKAQGVANVPALTREARGAANDYTKVIVDAFKRAMSKPEPHFKLPVIEELTAEEHRQTVVKLLINLRRRQGYLSGNGEYIIDRHIIHLHYERYRSFTSTKAPLNNITKALGESRNTIICWLRECKRASALVSTAGTYVINISKPLLPLQVLRGARNLEISLALEEIKNILEASSDSLD</sequence>
<gene>
    <name evidence="3" type="ORF">BC936DRAFT_140830</name>
</gene>
<evidence type="ECO:0000313" key="4">
    <source>
        <dbReference type="Proteomes" id="UP000268093"/>
    </source>
</evidence>
<feature type="compositionally biased region" description="Acidic residues" evidence="2">
    <location>
        <begin position="127"/>
        <end position="141"/>
    </location>
</feature>
<dbReference type="EMBL" id="RBNI01001801">
    <property type="protein sequence ID" value="RUP49965.1"/>
    <property type="molecule type" value="Genomic_DNA"/>
</dbReference>
<name>A0A433DGQ9_9FUNG</name>
<keyword evidence="4" id="KW-1185">Reference proteome</keyword>
<accession>A0A433DGQ9</accession>
<reference evidence="3 4" key="1">
    <citation type="journal article" date="2018" name="New Phytol.">
        <title>Phylogenomics of Endogonaceae and evolution of mycorrhizas within Mucoromycota.</title>
        <authorList>
            <person name="Chang Y."/>
            <person name="Desiro A."/>
            <person name="Na H."/>
            <person name="Sandor L."/>
            <person name="Lipzen A."/>
            <person name="Clum A."/>
            <person name="Barry K."/>
            <person name="Grigoriev I.V."/>
            <person name="Martin F.M."/>
            <person name="Stajich J.E."/>
            <person name="Smith M.E."/>
            <person name="Bonito G."/>
            <person name="Spatafora J.W."/>
        </authorList>
    </citation>
    <scope>NUCLEOTIDE SEQUENCE [LARGE SCALE GENOMIC DNA]</scope>
    <source>
        <strain evidence="3 4">GMNB39</strain>
    </source>
</reference>
<proteinExistence type="predicted"/>
<keyword evidence="1" id="KW-0175">Coiled coil</keyword>
<feature type="region of interest" description="Disordered" evidence="2">
    <location>
        <begin position="62"/>
        <end position="141"/>
    </location>
</feature>
<feature type="compositionally biased region" description="Acidic residues" evidence="2">
    <location>
        <begin position="76"/>
        <end position="119"/>
    </location>
</feature>
<comment type="caution">
    <text evidence="3">The sequence shown here is derived from an EMBL/GenBank/DDBJ whole genome shotgun (WGS) entry which is preliminary data.</text>
</comment>
<feature type="compositionally biased region" description="Basic and acidic residues" evidence="2">
    <location>
        <begin position="65"/>
        <end position="75"/>
    </location>
</feature>
<organism evidence="3 4">
    <name type="scientific">Jimgerdemannia flammicorona</name>
    <dbReference type="NCBI Taxonomy" id="994334"/>
    <lineage>
        <taxon>Eukaryota</taxon>
        <taxon>Fungi</taxon>
        <taxon>Fungi incertae sedis</taxon>
        <taxon>Mucoromycota</taxon>
        <taxon>Mucoromycotina</taxon>
        <taxon>Endogonomycetes</taxon>
        <taxon>Endogonales</taxon>
        <taxon>Endogonaceae</taxon>
        <taxon>Jimgerdemannia</taxon>
    </lineage>
</organism>